<keyword evidence="8" id="KW-1185">Reference proteome</keyword>
<dbReference type="Proteomes" id="UP001305779">
    <property type="component" value="Unassembled WGS sequence"/>
</dbReference>
<evidence type="ECO:0000256" key="6">
    <source>
        <dbReference type="ARBA" id="ARBA00023242"/>
    </source>
</evidence>
<evidence type="ECO:0000256" key="2">
    <source>
        <dbReference type="ARBA" id="ARBA00022833"/>
    </source>
</evidence>
<evidence type="ECO:0000256" key="1">
    <source>
        <dbReference type="ARBA" id="ARBA00022723"/>
    </source>
</evidence>
<organism evidence="7 8">
    <name type="scientific">Zasmidium cellare</name>
    <name type="common">Wine cellar mold</name>
    <name type="synonym">Racodium cellare</name>
    <dbReference type="NCBI Taxonomy" id="395010"/>
    <lineage>
        <taxon>Eukaryota</taxon>
        <taxon>Fungi</taxon>
        <taxon>Dikarya</taxon>
        <taxon>Ascomycota</taxon>
        <taxon>Pezizomycotina</taxon>
        <taxon>Dothideomycetes</taxon>
        <taxon>Dothideomycetidae</taxon>
        <taxon>Mycosphaerellales</taxon>
        <taxon>Mycosphaerellaceae</taxon>
        <taxon>Zasmidium</taxon>
    </lineage>
</organism>
<evidence type="ECO:0000313" key="8">
    <source>
        <dbReference type="Proteomes" id="UP001305779"/>
    </source>
</evidence>
<sequence>MTVPVEKPTCRNCEFSGRECAGYDFVKPPVRPRLSLLQSNQEQSPAVFLPVLAYGLPTLPEGMNPKDGYALDYFLRYAFQDLPGDSWTLAWDRLILPFCKSEPQLLNAVMAIGSLQQASISGEAHGPLHPDQLTTALAQYGRSATMVRTAIEHRNQSGSVFDIESVLTACLLLFCFEVLHGQDGFAAMHLRNGLKILYEHTGPPTGETPKISHERPIEVQVAPRSRLDLLTHTFVRLDSDLSQLGDFSSFLSPVCSTPIPTSFDSLDEALVHVTVLQSLVCDIGCEVDELACVELAKTYPDFDKVDQDLEHVLVLAASRLVPIEHRPGLQLRMEETKTALGNLMAALATLPSNPRQPDTRRIVVEIHLFFAWFDAAVWRDADEMEMDRFDQQFEYILGLCEQYFASDCTRSVRQPSDGRRTRSAFVMGTSIGQMVCLVAEKSRNSLLRRRAIKLIAEMDMRGAYDAAFLASFYQNVVETEELWARDILGLPEGHVFRFSEIPAAARFMEIDVAGIDGCDDLYYKKEAGRMVFARLVDGELRGGDYLFPVTRPFVIE</sequence>
<evidence type="ECO:0000256" key="3">
    <source>
        <dbReference type="ARBA" id="ARBA00023015"/>
    </source>
</evidence>
<evidence type="ECO:0000256" key="5">
    <source>
        <dbReference type="ARBA" id="ARBA00023163"/>
    </source>
</evidence>
<accession>A0ABR0EAY4</accession>
<comment type="caution">
    <text evidence="7">The sequence shown here is derived from an EMBL/GenBank/DDBJ whole genome shotgun (WGS) entry which is preliminary data.</text>
</comment>
<keyword evidence="6" id="KW-0539">Nucleus</keyword>
<dbReference type="InterPro" id="IPR021858">
    <property type="entry name" value="Fun_TF"/>
</dbReference>
<name>A0ABR0EAY4_ZASCE</name>
<keyword evidence="2" id="KW-0862">Zinc</keyword>
<evidence type="ECO:0000256" key="4">
    <source>
        <dbReference type="ARBA" id="ARBA00023125"/>
    </source>
</evidence>
<evidence type="ECO:0008006" key="9">
    <source>
        <dbReference type="Google" id="ProtNLM"/>
    </source>
</evidence>
<gene>
    <name evidence="7" type="ORF">PRZ48_009144</name>
</gene>
<dbReference type="EMBL" id="JAXOVC010000007">
    <property type="protein sequence ID" value="KAK4498634.1"/>
    <property type="molecule type" value="Genomic_DNA"/>
</dbReference>
<dbReference type="PANTHER" id="PTHR36206">
    <property type="entry name" value="ASPERCRYPTIN BIOSYNTHESIS CLUSTER-SPECIFIC TRANSCRIPTION REGULATOR ATNN-RELATED"/>
    <property type="match status" value="1"/>
</dbReference>
<keyword evidence="5" id="KW-0804">Transcription</keyword>
<dbReference type="InterPro" id="IPR052360">
    <property type="entry name" value="Transcr_Regulatory_Proteins"/>
</dbReference>
<reference evidence="7 8" key="1">
    <citation type="journal article" date="2023" name="G3 (Bethesda)">
        <title>A chromosome-level genome assembly of Zasmidium syzygii isolated from banana leaves.</title>
        <authorList>
            <person name="van Westerhoven A.C."/>
            <person name="Mehrabi R."/>
            <person name="Talebi R."/>
            <person name="Steentjes M.B.F."/>
            <person name="Corcolon B."/>
            <person name="Chong P.A."/>
            <person name="Kema G.H.J."/>
            <person name="Seidl M.F."/>
        </authorList>
    </citation>
    <scope>NUCLEOTIDE SEQUENCE [LARGE SCALE GENOMIC DNA]</scope>
    <source>
        <strain evidence="7 8">P124</strain>
    </source>
</reference>
<evidence type="ECO:0000313" key="7">
    <source>
        <dbReference type="EMBL" id="KAK4498634.1"/>
    </source>
</evidence>
<keyword evidence="4" id="KW-0238">DNA-binding</keyword>
<keyword evidence="3" id="KW-0805">Transcription regulation</keyword>
<protein>
    <recommendedName>
        <fullName evidence="9">Zn(2)-C6 fungal-type domain-containing protein</fullName>
    </recommendedName>
</protein>
<dbReference type="PANTHER" id="PTHR36206:SF12">
    <property type="entry name" value="ASPERCRYPTIN BIOSYNTHESIS CLUSTER-SPECIFIC TRANSCRIPTION REGULATOR ATNN-RELATED"/>
    <property type="match status" value="1"/>
</dbReference>
<proteinExistence type="predicted"/>
<dbReference type="Pfam" id="PF11951">
    <property type="entry name" value="Fungal_trans_2"/>
    <property type="match status" value="1"/>
</dbReference>
<keyword evidence="1" id="KW-0479">Metal-binding</keyword>